<dbReference type="GO" id="GO:0016787">
    <property type="term" value="F:hydrolase activity"/>
    <property type="evidence" value="ECO:0007669"/>
    <property type="project" value="UniProtKB-KW"/>
</dbReference>
<keyword evidence="1" id="KW-0378">Hydrolase</keyword>
<dbReference type="InterPro" id="IPR050266">
    <property type="entry name" value="AB_hydrolase_sf"/>
</dbReference>
<dbReference type="Pfam" id="PF12697">
    <property type="entry name" value="Abhydrolase_6"/>
    <property type="match status" value="1"/>
</dbReference>
<keyword evidence="4" id="KW-1185">Reference proteome</keyword>
<sequence length="261" mass="29356">MKFVTSDNVRLDYTDEGTGQPIVLLSGLGSYKEIWNLTKRFLLQNGYRVICLDERNQGSSEHTIHGRRISRHGMDLNELMSHLQIKQFVGVGNSMGAATLFSYVSLVGTAKLAALIDIDQSPKMISDDTWKFGFKGLGWADYPQALKLPLDKANVNPVDDETYELVNKAREAHPYDRELNFPLRVDHTAQDWRDVVQSLDVPFLVMAGENSPYFDAKFAEVTASIAKKGESTVIGNCGHLVMVEQPNEFNQRLLKFLNENS</sequence>
<name>A0A4R5NSW0_9LACO</name>
<dbReference type="STRING" id="1122149.FD44_GL000804"/>
<dbReference type="Gene3D" id="3.40.50.1820">
    <property type="entry name" value="alpha/beta hydrolase"/>
    <property type="match status" value="1"/>
</dbReference>
<dbReference type="OrthoDB" id="9805423at2"/>
<comment type="caution">
    <text evidence="3">The sequence shown here is derived from an EMBL/GenBank/DDBJ whole genome shotgun (WGS) entry which is preliminary data.</text>
</comment>
<dbReference type="InterPro" id="IPR029058">
    <property type="entry name" value="AB_hydrolase_fold"/>
</dbReference>
<dbReference type="AlphaFoldDB" id="A0A4R5NSW0"/>
<dbReference type="GO" id="GO:0016020">
    <property type="term" value="C:membrane"/>
    <property type="evidence" value="ECO:0007669"/>
    <property type="project" value="TreeGrafter"/>
</dbReference>
<proteinExistence type="predicted"/>
<evidence type="ECO:0000313" key="3">
    <source>
        <dbReference type="EMBL" id="TDG80197.1"/>
    </source>
</evidence>
<feature type="domain" description="AB hydrolase-1" evidence="2">
    <location>
        <begin position="22"/>
        <end position="251"/>
    </location>
</feature>
<protein>
    <recommendedName>
        <fullName evidence="2">AB hydrolase-1 domain-containing protein</fullName>
    </recommendedName>
</protein>
<dbReference type="InterPro" id="IPR000639">
    <property type="entry name" value="Epox_hydrolase-like"/>
</dbReference>
<dbReference type="PANTHER" id="PTHR43798">
    <property type="entry name" value="MONOACYLGLYCEROL LIPASE"/>
    <property type="match status" value="1"/>
</dbReference>
<evidence type="ECO:0000259" key="2">
    <source>
        <dbReference type="Pfam" id="PF12697"/>
    </source>
</evidence>
<gene>
    <name evidence="3" type="ORF">C5L31_001807</name>
</gene>
<dbReference type="Proteomes" id="UP000294854">
    <property type="component" value="Unassembled WGS sequence"/>
</dbReference>
<dbReference type="RefSeq" id="WP_010619230.1">
    <property type="nucleotide sequence ID" value="NZ_CP042371.1"/>
</dbReference>
<reference evidence="3 4" key="1">
    <citation type="journal article" date="2019" name="Appl. Microbiol. Biotechnol.">
        <title>Uncovering carbohydrate metabolism through a genotype-phenotype association study of 56 lactic acid bacteria genomes.</title>
        <authorList>
            <person name="Buron-Moles G."/>
            <person name="Chailyan A."/>
            <person name="Dolejs I."/>
            <person name="Forster J."/>
            <person name="Miks M.H."/>
        </authorList>
    </citation>
    <scope>NUCLEOTIDE SEQUENCE [LARGE SCALE GENOMIC DNA]</scope>
    <source>
        <strain evidence="3 4">ATCC 49373</strain>
    </source>
</reference>
<accession>A0A4R5NSW0</accession>
<evidence type="ECO:0000313" key="4">
    <source>
        <dbReference type="Proteomes" id="UP000294854"/>
    </source>
</evidence>
<dbReference type="EMBL" id="PUFO01000012">
    <property type="protein sequence ID" value="TDG80197.1"/>
    <property type="molecule type" value="Genomic_DNA"/>
</dbReference>
<organism evidence="3 4">
    <name type="scientific">Secundilactobacillus malefermentans</name>
    <dbReference type="NCBI Taxonomy" id="176292"/>
    <lineage>
        <taxon>Bacteria</taxon>
        <taxon>Bacillati</taxon>
        <taxon>Bacillota</taxon>
        <taxon>Bacilli</taxon>
        <taxon>Lactobacillales</taxon>
        <taxon>Lactobacillaceae</taxon>
        <taxon>Secundilactobacillus</taxon>
    </lineage>
</organism>
<dbReference type="PRINTS" id="PR00412">
    <property type="entry name" value="EPOXHYDRLASE"/>
</dbReference>
<dbReference type="InterPro" id="IPR000073">
    <property type="entry name" value="AB_hydrolase_1"/>
</dbReference>
<evidence type="ECO:0000256" key="1">
    <source>
        <dbReference type="ARBA" id="ARBA00022801"/>
    </source>
</evidence>
<dbReference type="PANTHER" id="PTHR43798:SF31">
    <property type="entry name" value="AB HYDROLASE SUPERFAMILY PROTEIN YCLE"/>
    <property type="match status" value="1"/>
</dbReference>
<dbReference type="SUPFAM" id="SSF53474">
    <property type="entry name" value="alpha/beta-Hydrolases"/>
    <property type="match status" value="1"/>
</dbReference>